<protein>
    <recommendedName>
        <fullName evidence="2">MBL fold metallo-hydrolase</fullName>
    </recommendedName>
</protein>
<sequence>MRVKLWGTRGSVANPSTTTSQYGGNTPCVEVRGTAGEVIILDAGIGLHWLGQRLMGEGFASGGEA</sequence>
<accession>A0A382I4L8</accession>
<evidence type="ECO:0000313" key="1">
    <source>
        <dbReference type="EMBL" id="SVB94634.1"/>
    </source>
</evidence>
<gene>
    <name evidence="1" type="ORF">METZ01_LOCUS247488</name>
</gene>
<reference evidence="1" key="1">
    <citation type="submission" date="2018-05" db="EMBL/GenBank/DDBJ databases">
        <authorList>
            <person name="Lanie J.A."/>
            <person name="Ng W.-L."/>
            <person name="Kazmierczak K.M."/>
            <person name="Andrzejewski T.M."/>
            <person name="Davidsen T.M."/>
            <person name="Wayne K.J."/>
            <person name="Tettelin H."/>
            <person name="Glass J.I."/>
            <person name="Rusch D."/>
            <person name="Podicherti R."/>
            <person name="Tsui H.-C.T."/>
            <person name="Winkler M.E."/>
        </authorList>
    </citation>
    <scope>NUCLEOTIDE SEQUENCE</scope>
</reference>
<dbReference type="EMBL" id="UINC01065209">
    <property type="protein sequence ID" value="SVB94634.1"/>
    <property type="molecule type" value="Genomic_DNA"/>
</dbReference>
<dbReference type="AlphaFoldDB" id="A0A382I4L8"/>
<evidence type="ECO:0008006" key="2">
    <source>
        <dbReference type="Google" id="ProtNLM"/>
    </source>
</evidence>
<dbReference type="SUPFAM" id="SSF56281">
    <property type="entry name" value="Metallo-hydrolase/oxidoreductase"/>
    <property type="match status" value="1"/>
</dbReference>
<dbReference type="InterPro" id="IPR036866">
    <property type="entry name" value="RibonucZ/Hydroxyglut_hydro"/>
</dbReference>
<proteinExistence type="predicted"/>
<name>A0A382I4L8_9ZZZZ</name>
<organism evidence="1">
    <name type="scientific">marine metagenome</name>
    <dbReference type="NCBI Taxonomy" id="408172"/>
    <lineage>
        <taxon>unclassified sequences</taxon>
        <taxon>metagenomes</taxon>
        <taxon>ecological metagenomes</taxon>
    </lineage>
</organism>
<feature type="non-terminal residue" evidence="1">
    <location>
        <position position="65"/>
    </location>
</feature>